<dbReference type="eggNOG" id="ENOG502RZVU">
    <property type="taxonomic scope" value="Eukaryota"/>
</dbReference>
<comment type="caution">
    <text evidence="2">The sequence shown here is derived from an EMBL/GenBank/DDBJ whole genome shotgun (WGS) entry which is preliminary data.</text>
</comment>
<evidence type="ECO:0008006" key="4">
    <source>
        <dbReference type="Google" id="ProtNLM"/>
    </source>
</evidence>
<dbReference type="Proteomes" id="UP000007264">
    <property type="component" value="Unassembled WGS sequence"/>
</dbReference>
<reference evidence="2 3" key="1">
    <citation type="journal article" date="2012" name="Genome Biol.">
        <title>The genome of the polar eukaryotic microalga coccomyxa subellipsoidea reveals traits of cold adaptation.</title>
        <authorList>
            <person name="Blanc G."/>
            <person name="Agarkova I."/>
            <person name="Grimwood J."/>
            <person name="Kuo A."/>
            <person name="Brueggeman A."/>
            <person name="Dunigan D."/>
            <person name="Gurnon J."/>
            <person name="Ladunga I."/>
            <person name="Lindquist E."/>
            <person name="Lucas S."/>
            <person name="Pangilinan J."/>
            <person name="Proschold T."/>
            <person name="Salamov A."/>
            <person name="Schmutz J."/>
            <person name="Weeks D."/>
            <person name="Yamada T."/>
            <person name="Claverie J.M."/>
            <person name="Grigoriev I."/>
            <person name="Van Etten J."/>
            <person name="Lomsadze A."/>
            <person name="Borodovsky M."/>
        </authorList>
    </citation>
    <scope>NUCLEOTIDE SEQUENCE [LARGE SCALE GENOMIC DNA]</scope>
    <source>
        <strain evidence="2 3">C-169</strain>
    </source>
</reference>
<evidence type="ECO:0000256" key="1">
    <source>
        <dbReference type="SAM" id="MobiDB-lite"/>
    </source>
</evidence>
<dbReference type="GeneID" id="17040533"/>
<gene>
    <name evidence="2" type="ORF">COCSUDRAFT_63696</name>
</gene>
<feature type="compositionally biased region" description="Low complexity" evidence="1">
    <location>
        <begin position="457"/>
        <end position="478"/>
    </location>
</feature>
<organism evidence="2 3">
    <name type="scientific">Coccomyxa subellipsoidea (strain C-169)</name>
    <name type="common">Green microalga</name>
    <dbReference type="NCBI Taxonomy" id="574566"/>
    <lineage>
        <taxon>Eukaryota</taxon>
        <taxon>Viridiplantae</taxon>
        <taxon>Chlorophyta</taxon>
        <taxon>core chlorophytes</taxon>
        <taxon>Trebouxiophyceae</taxon>
        <taxon>Trebouxiophyceae incertae sedis</taxon>
        <taxon>Coccomyxaceae</taxon>
        <taxon>Coccomyxa</taxon>
        <taxon>Coccomyxa subellipsoidea</taxon>
    </lineage>
</organism>
<keyword evidence="3" id="KW-1185">Reference proteome</keyword>
<proteinExistence type="predicted"/>
<feature type="region of interest" description="Disordered" evidence="1">
    <location>
        <begin position="355"/>
        <end position="525"/>
    </location>
</feature>
<feature type="compositionally biased region" description="Polar residues" evidence="1">
    <location>
        <begin position="412"/>
        <end position="421"/>
    </location>
</feature>
<name>I0YVX6_COCSC</name>
<dbReference type="AlphaFoldDB" id="I0YVX6"/>
<feature type="region of interest" description="Disordered" evidence="1">
    <location>
        <begin position="279"/>
        <end position="328"/>
    </location>
</feature>
<feature type="compositionally biased region" description="Basic and acidic residues" evidence="1">
    <location>
        <begin position="394"/>
        <end position="409"/>
    </location>
</feature>
<dbReference type="InterPro" id="IPR029063">
    <property type="entry name" value="SAM-dependent_MTases_sf"/>
</dbReference>
<dbReference type="KEGG" id="csl:COCSUDRAFT_63696"/>
<evidence type="ECO:0000313" key="2">
    <source>
        <dbReference type="EMBL" id="EIE22545.1"/>
    </source>
</evidence>
<dbReference type="OrthoDB" id="443402at2759"/>
<dbReference type="Gene3D" id="3.40.50.150">
    <property type="entry name" value="Vaccinia Virus protein VP39"/>
    <property type="match status" value="1"/>
</dbReference>
<sequence length="525" mass="55155">MGKENDCDDNAAKVKALYYTMRSLENKLGGGEGIEGLYGTLACGGMQKVLDCMAANCGLKSTSRLVDVGAGIGRPLLHAVVGRYAASAWGVEIDRVKADKGNAFMRYAAADMARRNADWTDFEVPSIQCAPIEEIKTLDPATHAYSFWEGGSYNLQSSFIDPQNLQEFPCEQAVAIGQRAMRGRDPVVVMEDLGFGELTLVDSFSVSMSGSGRSFTAYVFSRKGFVPPPLENYSAAAEEASALQPATPHDSRELPLIRRSSSEYTDCTRLGSEEECQLVAKTGHRTRSRSGALPRRPYGGEPSDAAPVQAPAPRKPRSTAASKPPRGSSRLVHLEEATAEEPVLASAAQFLSDMPATKAAAASKDTGSVVSLKLSSEQPVKCGAQPVQPSETGDDAREATGGAEMRELTPRSAKTSASQALRRSPTGGVQKACALSPRKATAAAATTGSSRRKGDPAVAKTGNAAAAKTGKGSAALSSVGQAFRSRRAPVMALKNKFDSQPGEPAADAPRGLGTRIPVVAQPSEA</sequence>
<dbReference type="SUPFAM" id="SSF53335">
    <property type="entry name" value="S-adenosyl-L-methionine-dependent methyltransferases"/>
    <property type="match status" value="1"/>
</dbReference>
<protein>
    <recommendedName>
        <fullName evidence="4">DOT1 domain-containing protein</fullName>
    </recommendedName>
</protein>
<accession>I0YVX6</accession>
<dbReference type="EMBL" id="AGSI01000009">
    <property type="protein sequence ID" value="EIE22545.1"/>
    <property type="molecule type" value="Genomic_DNA"/>
</dbReference>
<evidence type="ECO:0000313" key="3">
    <source>
        <dbReference type="Proteomes" id="UP000007264"/>
    </source>
</evidence>
<dbReference type="RefSeq" id="XP_005647089.1">
    <property type="nucleotide sequence ID" value="XM_005647032.1"/>
</dbReference>
<feature type="compositionally biased region" description="Polar residues" evidence="1">
    <location>
        <begin position="365"/>
        <end position="378"/>
    </location>
</feature>